<evidence type="ECO:0000313" key="5">
    <source>
        <dbReference type="Proteomes" id="UP001188597"/>
    </source>
</evidence>
<reference evidence="4" key="1">
    <citation type="submission" date="2022-12" db="EMBL/GenBank/DDBJ databases">
        <title>Draft genome assemblies for two species of Escallonia (Escalloniales).</title>
        <authorList>
            <person name="Chanderbali A."/>
            <person name="Dervinis C."/>
            <person name="Anghel I."/>
            <person name="Soltis D."/>
            <person name="Soltis P."/>
            <person name="Zapata F."/>
        </authorList>
    </citation>
    <scope>NUCLEOTIDE SEQUENCE</scope>
    <source>
        <strain evidence="4">UCBG64.0493</strain>
        <tissue evidence="4">Leaf</tissue>
    </source>
</reference>
<keyword evidence="2" id="KW-0805">Transcription regulation</keyword>
<dbReference type="SMART" id="SM00733">
    <property type="entry name" value="Mterf"/>
    <property type="match status" value="6"/>
</dbReference>
<evidence type="ECO:0000313" key="4">
    <source>
        <dbReference type="EMBL" id="KAK3019647.1"/>
    </source>
</evidence>
<comment type="similarity">
    <text evidence="1">Belongs to the mTERF family.</text>
</comment>
<dbReference type="PANTHER" id="PTHR13068">
    <property type="entry name" value="CGI-12 PROTEIN-RELATED"/>
    <property type="match status" value="1"/>
</dbReference>
<name>A0AA88W2M2_9ASTE</name>
<comment type="caution">
    <text evidence="4">The sequence shown here is derived from an EMBL/GenBank/DDBJ whole genome shotgun (WGS) entry which is preliminary data.</text>
</comment>
<evidence type="ECO:0000256" key="2">
    <source>
        <dbReference type="ARBA" id="ARBA00022472"/>
    </source>
</evidence>
<keyword evidence="3" id="KW-0809">Transit peptide</keyword>
<dbReference type="AlphaFoldDB" id="A0AA88W2M2"/>
<dbReference type="EMBL" id="JAVXUP010000863">
    <property type="protein sequence ID" value="KAK3019647.1"/>
    <property type="molecule type" value="Genomic_DNA"/>
</dbReference>
<dbReference type="Gene3D" id="1.25.70.10">
    <property type="entry name" value="Transcription termination factor 3, mitochondrial"/>
    <property type="match status" value="1"/>
</dbReference>
<protein>
    <submittedName>
        <fullName evidence="4">Uncharacterized protein</fullName>
    </submittedName>
</protein>
<dbReference type="GO" id="GO:0003676">
    <property type="term" value="F:nucleic acid binding"/>
    <property type="evidence" value="ECO:0007669"/>
    <property type="project" value="InterPro"/>
</dbReference>
<dbReference type="FunFam" id="1.25.70.10:FF:000001">
    <property type="entry name" value="Mitochondrial transcription termination factor-like"/>
    <property type="match status" value="1"/>
</dbReference>
<dbReference type="InterPro" id="IPR003690">
    <property type="entry name" value="MTERF"/>
</dbReference>
<gene>
    <name evidence="4" type="ORF">RJ639_004030</name>
</gene>
<dbReference type="InterPro" id="IPR038538">
    <property type="entry name" value="MTERF_sf"/>
</dbReference>
<proteinExistence type="inferred from homology"/>
<sequence length="392" mass="44187">MLASICKRCLLQNGSLVIPRISVMTQLGFLQKSPITSFTPETTSFLPTEAKQALFAVSYLVNNCGLSPEVASFTVSKFKRLRFASSKRPDSVLALLRDHGFTNTQISKLITTHPLLLLANPEETLLPKLKYFHSIGASSDDIASNPRMLKNGLHNRIVPMCNFLKSMLLSDREVVSIMKLLRWNLHDVHSTFAPNVELLKQVGVPQPLISAFVSGNPDILLQETSKFDQCVKKLLKMGFDPSKWAFVKALLAILGMSDSTWDHKEEVYKRWGWSDNEISVAFKNYPACMALSENKIMSVMGFLVNEMGFQSTDISRIAGVLLYSLEKRIIPRCSVLRVLQLNGLLKKVPSVFVTLQVTEKCFLDKFVIKYQIEVPHLLSLYQRKCPSLKLME</sequence>
<keyword evidence="2" id="KW-0804">Transcription</keyword>
<dbReference type="Proteomes" id="UP001188597">
    <property type="component" value="Unassembled WGS sequence"/>
</dbReference>
<keyword evidence="2" id="KW-0806">Transcription termination</keyword>
<keyword evidence="5" id="KW-1185">Reference proteome</keyword>
<evidence type="ECO:0000256" key="3">
    <source>
        <dbReference type="ARBA" id="ARBA00022946"/>
    </source>
</evidence>
<dbReference type="Pfam" id="PF02536">
    <property type="entry name" value="mTERF"/>
    <property type="match status" value="1"/>
</dbReference>
<organism evidence="4 5">
    <name type="scientific">Escallonia herrerae</name>
    <dbReference type="NCBI Taxonomy" id="1293975"/>
    <lineage>
        <taxon>Eukaryota</taxon>
        <taxon>Viridiplantae</taxon>
        <taxon>Streptophyta</taxon>
        <taxon>Embryophyta</taxon>
        <taxon>Tracheophyta</taxon>
        <taxon>Spermatophyta</taxon>
        <taxon>Magnoliopsida</taxon>
        <taxon>eudicotyledons</taxon>
        <taxon>Gunneridae</taxon>
        <taxon>Pentapetalae</taxon>
        <taxon>asterids</taxon>
        <taxon>campanulids</taxon>
        <taxon>Escalloniales</taxon>
        <taxon>Escalloniaceae</taxon>
        <taxon>Escallonia</taxon>
    </lineage>
</organism>
<dbReference type="GO" id="GO:0006353">
    <property type="term" value="P:DNA-templated transcription termination"/>
    <property type="evidence" value="ECO:0007669"/>
    <property type="project" value="UniProtKB-KW"/>
</dbReference>
<dbReference type="PANTHER" id="PTHR13068:SF133">
    <property type="entry name" value="MITOCHONDRIAL TRANSCRIPTION TERMINATION FACTOR FAMILY PROTEIN"/>
    <property type="match status" value="1"/>
</dbReference>
<evidence type="ECO:0000256" key="1">
    <source>
        <dbReference type="ARBA" id="ARBA00007692"/>
    </source>
</evidence>
<accession>A0AA88W2M2</accession>